<dbReference type="PANTHER" id="PTHR23501">
    <property type="entry name" value="MAJOR FACILITATOR SUPERFAMILY"/>
    <property type="match status" value="1"/>
</dbReference>
<dbReference type="PANTHER" id="PTHR23501:SF197">
    <property type="entry name" value="COMD"/>
    <property type="match status" value="1"/>
</dbReference>
<feature type="transmembrane region" description="Helical" evidence="7">
    <location>
        <begin position="308"/>
        <end position="329"/>
    </location>
</feature>
<feature type="transmembrane region" description="Helical" evidence="7">
    <location>
        <begin position="336"/>
        <end position="355"/>
    </location>
</feature>
<evidence type="ECO:0000256" key="5">
    <source>
        <dbReference type="ARBA" id="ARBA00022989"/>
    </source>
</evidence>
<feature type="transmembrane region" description="Helical" evidence="7">
    <location>
        <begin position="142"/>
        <end position="163"/>
    </location>
</feature>
<feature type="domain" description="Major facilitator superfamily (MFS) profile" evidence="8">
    <location>
        <begin position="16"/>
        <end position="501"/>
    </location>
</feature>
<dbReference type="InterPro" id="IPR011701">
    <property type="entry name" value="MFS"/>
</dbReference>
<evidence type="ECO:0000256" key="4">
    <source>
        <dbReference type="ARBA" id="ARBA00022692"/>
    </source>
</evidence>
<dbReference type="Gene3D" id="1.20.1720.10">
    <property type="entry name" value="Multidrug resistance protein D"/>
    <property type="match status" value="1"/>
</dbReference>
<feature type="transmembrane region" description="Helical" evidence="7">
    <location>
        <begin position="51"/>
        <end position="69"/>
    </location>
</feature>
<comment type="caution">
    <text evidence="9">The sequence shown here is derived from an EMBL/GenBank/DDBJ whole genome shotgun (WGS) entry which is preliminary data.</text>
</comment>
<dbReference type="InterPro" id="IPR005829">
    <property type="entry name" value="Sugar_transporter_CS"/>
</dbReference>
<reference evidence="9" key="1">
    <citation type="submission" date="2022-04" db="EMBL/GenBank/DDBJ databases">
        <authorList>
            <person name="Seo M.-J."/>
        </authorList>
    </citation>
    <scope>NUCLEOTIDE SEQUENCE</scope>
    <source>
        <strain evidence="9">MBLB2552</strain>
    </source>
</reference>
<gene>
    <name evidence="9" type="ORF">M0651_22190</name>
</gene>
<feature type="transmembrane region" description="Helical" evidence="7">
    <location>
        <begin position="272"/>
        <end position="296"/>
    </location>
</feature>
<keyword evidence="2" id="KW-0813">Transport</keyword>
<keyword evidence="4 7" id="KW-0812">Transmembrane</keyword>
<accession>A0A9X1Y3R0</accession>
<dbReference type="SUPFAM" id="SSF103473">
    <property type="entry name" value="MFS general substrate transporter"/>
    <property type="match status" value="1"/>
</dbReference>
<protein>
    <submittedName>
        <fullName evidence="9">MFS transporter</fullName>
    </submittedName>
</protein>
<dbReference type="PROSITE" id="PS50850">
    <property type="entry name" value="MFS"/>
    <property type="match status" value="1"/>
</dbReference>
<feature type="transmembrane region" description="Helical" evidence="7">
    <location>
        <begin position="169"/>
        <end position="189"/>
    </location>
</feature>
<dbReference type="Gene3D" id="1.20.1250.20">
    <property type="entry name" value="MFS general substrate transporter like domains"/>
    <property type="match status" value="1"/>
</dbReference>
<name>A0A9X1Y3R0_9BACL</name>
<evidence type="ECO:0000259" key="8">
    <source>
        <dbReference type="PROSITE" id="PS50850"/>
    </source>
</evidence>
<comment type="subcellular location">
    <subcellularLocation>
        <location evidence="1">Cell membrane</location>
        <topology evidence="1">Multi-pass membrane protein</topology>
    </subcellularLocation>
</comment>
<keyword evidence="6 7" id="KW-0472">Membrane</keyword>
<feature type="transmembrane region" description="Helical" evidence="7">
    <location>
        <begin position="201"/>
        <end position="221"/>
    </location>
</feature>
<dbReference type="GO" id="GO:0005886">
    <property type="term" value="C:plasma membrane"/>
    <property type="evidence" value="ECO:0007669"/>
    <property type="project" value="UniProtKB-SubCell"/>
</dbReference>
<evidence type="ECO:0000256" key="6">
    <source>
        <dbReference type="ARBA" id="ARBA00023136"/>
    </source>
</evidence>
<keyword evidence="5 7" id="KW-1133">Transmembrane helix</keyword>
<dbReference type="EMBL" id="JALPRK010000031">
    <property type="protein sequence ID" value="MCK8489886.1"/>
    <property type="molecule type" value="Genomic_DNA"/>
</dbReference>
<dbReference type="InterPro" id="IPR020846">
    <property type="entry name" value="MFS_dom"/>
</dbReference>
<proteinExistence type="predicted"/>
<dbReference type="GO" id="GO:0022857">
    <property type="term" value="F:transmembrane transporter activity"/>
    <property type="evidence" value="ECO:0007669"/>
    <property type="project" value="InterPro"/>
</dbReference>
<dbReference type="RefSeq" id="WP_248553867.1">
    <property type="nucleotide sequence ID" value="NZ_JALPRK010000031.1"/>
</dbReference>
<feature type="transmembrane region" description="Helical" evidence="7">
    <location>
        <begin position="361"/>
        <end position="381"/>
    </location>
</feature>
<keyword evidence="3" id="KW-1003">Cell membrane</keyword>
<evidence type="ECO:0000256" key="2">
    <source>
        <dbReference type="ARBA" id="ARBA00022448"/>
    </source>
</evidence>
<dbReference type="InterPro" id="IPR036259">
    <property type="entry name" value="MFS_trans_sf"/>
</dbReference>
<evidence type="ECO:0000313" key="10">
    <source>
        <dbReference type="Proteomes" id="UP001139534"/>
    </source>
</evidence>
<feature type="transmembrane region" description="Helical" evidence="7">
    <location>
        <begin position="227"/>
        <end position="251"/>
    </location>
</feature>
<evidence type="ECO:0000256" key="1">
    <source>
        <dbReference type="ARBA" id="ARBA00004651"/>
    </source>
</evidence>
<evidence type="ECO:0000256" key="3">
    <source>
        <dbReference type="ARBA" id="ARBA00022475"/>
    </source>
</evidence>
<dbReference type="AlphaFoldDB" id="A0A9X1Y3R0"/>
<feature type="transmembrane region" description="Helical" evidence="7">
    <location>
        <begin position="106"/>
        <end position="130"/>
    </location>
</feature>
<dbReference type="Pfam" id="PF07690">
    <property type="entry name" value="MFS_1"/>
    <property type="match status" value="1"/>
</dbReference>
<dbReference type="FunFam" id="1.20.1720.10:FF:000004">
    <property type="entry name" value="EmrB/QacA family drug resistance transporter"/>
    <property type="match status" value="1"/>
</dbReference>
<evidence type="ECO:0000313" key="9">
    <source>
        <dbReference type="EMBL" id="MCK8489886.1"/>
    </source>
</evidence>
<dbReference type="Proteomes" id="UP001139534">
    <property type="component" value="Unassembled WGS sequence"/>
</dbReference>
<evidence type="ECO:0000256" key="7">
    <source>
        <dbReference type="SAM" id="Phobius"/>
    </source>
</evidence>
<feature type="transmembrane region" description="Helical" evidence="7">
    <location>
        <begin position="477"/>
        <end position="497"/>
    </location>
</feature>
<sequence length="521" mass="55494">MESRFGGLTARRFHWLFAGLLLSILLTQLDQTIVSTALPTIATQLEGFTQMSWVFTIYMLTSTAMTPIAGKLSDLYGRKAFLVLGLTIFVIGSVLCGSAQSMLQLIIYRGIKGIGAGLLMPITFTVVFSLMPRNGNSVYQTLYMSVFALSSVIGPTVGALITSLLSWRYIFYINLPLGLVIFAIIWKLLPRSAVLPKPDASIGYVGPGLLVLGTLSLLLALKMGGVQYAWSSLPILCLLSVGGIAAAWFVLSQLREKEPVIPFRLFRNRVMASTYVATLMQGIMMYGALVYIPLFVQGSLGGGVTGTGGALTPLMLCVMFGATLCGALIQRFTWRFNIALSMLLSGTGILMMIFLPVNVSYIVLCLVMMLIGLGIGMMMMVGQTAVSMGVDDSVRGAATSSVSFFRSIGGVFGTAVLTSLINARLAVLLERHSGDLSGAVGELGVVTDPLAVLNSHAGLPAGQLELMRQMLGDAVQYGFWFMAGAAAIGFIAAFWAGPSKQEVSPPPLEATPAKADAVTLR</sequence>
<keyword evidence="10" id="KW-1185">Reference proteome</keyword>
<feature type="transmembrane region" description="Helical" evidence="7">
    <location>
        <begin position="81"/>
        <end position="100"/>
    </location>
</feature>
<dbReference type="PROSITE" id="PS00216">
    <property type="entry name" value="SUGAR_TRANSPORT_1"/>
    <property type="match status" value="1"/>
</dbReference>
<organism evidence="9 10">
    <name type="scientific">Paenibacillus mellifer</name>
    <dbReference type="NCBI Taxonomy" id="2937794"/>
    <lineage>
        <taxon>Bacteria</taxon>
        <taxon>Bacillati</taxon>
        <taxon>Bacillota</taxon>
        <taxon>Bacilli</taxon>
        <taxon>Bacillales</taxon>
        <taxon>Paenibacillaceae</taxon>
        <taxon>Paenibacillus</taxon>
    </lineage>
</organism>